<evidence type="ECO:0000313" key="9">
    <source>
        <dbReference type="Proteomes" id="UP000295304"/>
    </source>
</evidence>
<comment type="subcellular location">
    <subcellularLocation>
        <location evidence="1">Membrane</location>
    </subcellularLocation>
</comment>
<dbReference type="InterPro" id="IPR032710">
    <property type="entry name" value="NTF2-like_dom_sf"/>
</dbReference>
<feature type="domain" description="Tim44-like" evidence="7">
    <location>
        <begin position="94"/>
        <end position="240"/>
    </location>
</feature>
<evidence type="ECO:0000256" key="3">
    <source>
        <dbReference type="ARBA" id="ARBA00022946"/>
    </source>
</evidence>
<dbReference type="InterPro" id="IPR016985">
    <property type="entry name" value="UCP031890_Tim44-rel"/>
</dbReference>
<protein>
    <submittedName>
        <fullName evidence="8">Putative lipid-binding transport protein (Tim44 family)</fullName>
    </submittedName>
</protein>
<dbReference type="SUPFAM" id="SSF54427">
    <property type="entry name" value="NTF2-like"/>
    <property type="match status" value="1"/>
</dbReference>
<dbReference type="EMBL" id="SLZW01000001">
    <property type="protein sequence ID" value="TCS64874.1"/>
    <property type="molecule type" value="Genomic_DNA"/>
</dbReference>
<dbReference type="AlphaFoldDB" id="A0A4R3JG39"/>
<dbReference type="NCBIfam" id="NF033779">
    <property type="entry name" value="Tim44_TimA_adap"/>
    <property type="match status" value="1"/>
</dbReference>
<comment type="similarity">
    <text evidence="2">Belongs to the Tim44 family.</text>
</comment>
<gene>
    <name evidence="8" type="ORF">EDD55_101205</name>
</gene>
<dbReference type="RefSeq" id="WP_132937615.1">
    <property type="nucleotide sequence ID" value="NZ_CP119676.1"/>
</dbReference>
<keyword evidence="6" id="KW-1133">Transmembrane helix</keyword>
<accession>A0A4R3JG39</accession>
<evidence type="ECO:0000256" key="6">
    <source>
        <dbReference type="SAM" id="Phobius"/>
    </source>
</evidence>
<dbReference type="PANTHER" id="PTHR10721:SF1">
    <property type="entry name" value="MITOCHONDRIAL IMPORT INNER MEMBRANE TRANSLOCASE SUBUNIT TIM44"/>
    <property type="match status" value="1"/>
</dbReference>
<dbReference type="GO" id="GO:0030150">
    <property type="term" value="P:protein import into mitochondrial matrix"/>
    <property type="evidence" value="ECO:0007669"/>
    <property type="project" value="TreeGrafter"/>
</dbReference>
<dbReference type="OrthoDB" id="9798618at2"/>
<sequence length="242" mass="26546">MGGDFQFFDIILFAMIAIFLILRLRNALGRRDGHEGGYKDLFSDPNKDKPPHDETRDNIVHLPDNGVENDADYASTHADEVSPEPEPEVFEGPAAIGLEEIRSIDAKFSAKEFIGGARAAFEMILGAYAAGDTQALKPLLSSDVYENFEGAIKERVANGESLEETLVGIIGAEIVEAGMTGDEAAVTVKFISEQISTLRDKGGVIIDGDPAKVIRRVDFWTFSRDPRSRNPNWVLTETHSPH</sequence>
<evidence type="ECO:0000259" key="7">
    <source>
        <dbReference type="SMART" id="SM00978"/>
    </source>
</evidence>
<feature type="region of interest" description="Disordered" evidence="5">
    <location>
        <begin position="35"/>
        <end position="66"/>
    </location>
</feature>
<keyword evidence="9" id="KW-1185">Reference proteome</keyword>
<evidence type="ECO:0000256" key="4">
    <source>
        <dbReference type="ARBA" id="ARBA00023136"/>
    </source>
</evidence>
<evidence type="ECO:0000256" key="2">
    <source>
        <dbReference type="ARBA" id="ARBA00009597"/>
    </source>
</evidence>
<dbReference type="PIRSF" id="PIRSF031890">
    <property type="entry name" value="UCP031890_transporter_Tim44"/>
    <property type="match status" value="1"/>
</dbReference>
<keyword evidence="6" id="KW-0812">Transmembrane</keyword>
<evidence type="ECO:0000256" key="1">
    <source>
        <dbReference type="ARBA" id="ARBA00004370"/>
    </source>
</evidence>
<evidence type="ECO:0000313" key="8">
    <source>
        <dbReference type="EMBL" id="TCS64874.1"/>
    </source>
</evidence>
<organism evidence="8 9">
    <name type="scientific">Varunaivibrio sulfuroxidans</name>
    <dbReference type="NCBI Taxonomy" id="1773489"/>
    <lineage>
        <taxon>Bacteria</taxon>
        <taxon>Pseudomonadati</taxon>
        <taxon>Pseudomonadota</taxon>
        <taxon>Alphaproteobacteria</taxon>
        <taxon>Rhodospirillales</taxon>
        <taxon>Magnetovibrionaceae</taxon>
        <taxon>Varunaivibrio</taxon>
    </lineage>
</organism>
<dbReference type="PANTHER" id="PTHR10721">
    <property type="entry name" value="MITOCHONDRIAL IMPORT INNER MEMBRANE TRANSLOCASE SUBUNIT TIM44"/>
    <property type="match status" value="1"/>
</dbReference>
<dbReference type="SMART" id="SM00978">
    <property type="entry name" value="Tim44"/>
    <property type="match status" value="1"/>
</dbReference>
<dbReference type="Gene3D" id="3.10.450.240">
    <property type="match status" value="1"/>
</dbReference>
<feature type="compositionally biased region" description="Basic and acidic residues" evidence="5">
    <location>
        <begin position="35"/>
        <end position="59"/>
    </location>
</feature>
<dbReference type="GO" id="GO:0051087">
    <property type="term" value="F:protein-folding chaperone binding"/>
    <property type="evidence" value="ECO:0007669"/>
    <property type="project" value="TreeGrafter"/>
</dbReference>
<dbReference type="InterPro" id="IPR007379">
    <property type="entry name" value="Tim44-like_dom"/>
</dbReference>
<dbReference type="Pfam" id="PF04280">
    <property type="entry name" value="Tim44"/>
    <property type="match status" value="1"/>
</dbReference>
<keyword evidence="3" id="KW-0809">Transit peptide</keyword>
<name>A0A4R3JG39_9PROT</name>
<comment type="caution">
    <text evidence="8">The sequence shown here is derived from an EMBL/GenBank/DDBJ whole genome shotgun (WGS) entry which is preliminary data.</text>
</comment>
<dbReference type="InterPro" id="IPR039544">
    <property type="entry name" value="Tim44-like"/>
</dbReference>
<proteinExistence type="inferred from homology"/>
<keyword evidence="4 6" id="KW-0472">Membrane</keyword>
<dbReference type="GO" id="GO:0016020">
    <property type="term" value="C:membrane"/>
    <property type="evidence" value="ECO:0007669"/>
    <property type="project" value="UniProtKB-SubCell"/>
</dbReference>
<feature type="transmembrane region" description="Helical" evidence="6">
    <location>
        <begin position="6"/>
        <end position="24"/>
    </location>
</feature>
<reference evidence="8 9" key="1">
    <citation type="submission" date="2019-03" db="EMBL/GenBank/DDBJ databases">
        <title>Genomic Encyclopedia of Type Strains, Phase IV (KMG-IV): sequencing the most valuable type-strain genomes for metagenomic binning, comparative biology and taxonomic classification.</title>
        <authorList>
            <person name="Goeker M."/>
        </authorList>
    </citation>
    <scope>NUCLEOTIDE SEQUENCE [LARGE SCALE GENOMIC DNA]</scope>
    <source>
        <strain evidence="8 9">DSM 101688</strain>
    </source>
</reference>
<evidence type="ECO:0000256" key="5">
    <source>
        <dbReference type="SAM" id="MobiDB-lite"/>
    </source>
</evidence>
<dbReference type="Proteomes" id="UP000295304">
    <property type="component" value="Unassembled WGS sequence"/>
</dbReference>